<dbReference type="AlphaFoldDB" id="A0A5D2CZE7"/>
<gene>
    <name evidence="3" type="ORF">ES288_D04G120500v1</name>
</gene>
<name>A0A5D2CZE7_GOSDA</name>
<dbReference type="PANTHER" id="PTHR11697">
    <property type="entry name" value="GENERAL TRANSCRIPTION FACTOR 2-RELATED ZINC FINGER PROTEIN"/>
    <property type="match status" value="1"/>
</dbReference>
<dbReference type="InterPro" id="IPR055298">
    <property type="entry name" value="AtLOH3-like"/>
</dbReference>
<evidence type="ECO:0000313" key="3">
    <source>
        <dbReference type="EMBL" id="TYG73672.1"/>
    </source>
</evidence>
<dbReference type="Pfam" id="PF14291">
    <property type="entry name" value="DUF4371"/>
    <property type="match status" value="1"/>
</dbReference>
<dbReference type="PANTHER" id="PTHR11697:SF230">
    <property type="entry name" value="ZINC FINGER, MYM DOMAIN CONTAINING 1"/>
    <property type="match status" value="1"/>
</dbReference>
<dbReference type="InterPro" id="IPR008906">
    <property type="entry name" value="HATC_C_dom"/>
</dbReference>
<feature type="region of interest" description="Disordered" evidence="1">
    <location>
        <begin position="13"/>
        <end position="33"/>
    </location>
</feature>
<dbReference type="InterPro" id="IPR025398">
    <property type="entry name" value="DUF4371"/>
</dbReference>
<sequence length="659" mass="76284">MKSKIIDSFFKKKSTETTQSPSEASQIEVPSSSVEDEALDLSNLEREPGLCKQIYKYPLEYAPSKDAVFCLPCFLFNSNPSSLFRSTTFTHSGFSNWKKVHDGCNCAFLTHMGKDLNSHHNNAQRAYVDLMNKAQHIEVSLDRQTTQQIAANRLRLKTSIDVVRWLSFQRCAFRGHDESSGSKNRETFLELLSLLASYDEKVEDILESALQNASYTSSTIQKEMLQIYASRVRNVIREEISDRKFRIIVDEVRDEFVYKQGQLALVAAVREVVEVNQFFKDLPDILILLRLLPNDMINYKKAQAAEINRLASINELATGTRMNQIGTLQPPGETRRNVKMYNATSTVLENLKNIASNYSQQGDAHHAYNRLRYFEFIFILHMMKEVLGITDNLCQALQCHSQDILNAMSLVLTTKYLIQKLRDDGWNKLLKNVISFCETWELNFPYMNAQYIVGHSRNKKEDVTVEHHYQVDIFFATIDTQLQELKSRFNEHVVELLTLTTTLYLKEFFKLFDIDKICILLNKLYPGDSSQQEKERLSYELKHYELDVCKLPDLRKISTLSELCRSLVESGKSIMYPLVDRFVDRLIRLILTLLVSTASSERAFSAMKIVKSRLCNKMKDEFLRSSLVVYIEKVIAEKFDINEIIDDFSEVKDRRVQFK</sequence>
<dbReference type="SMART" id="SM00597">
    <property type="entry name" value="ZnF_TTF"/>
    <property type="match status" value="1"/>
</dbReference>
<dbReference type="Pfam" id="PF05699">
    <property type="entry name" value="Dimer_Tnp_hAT"/>
    <property type="match status" value="1"/>
</dbReference>
<dbReference type="Proteomes" id="UP000323506">
    <property type="component" value="Chromosome D04"/>
</dbReference>
<dbReference type="GO" id="GO:0046983">
    <property type="term" value="F:protein dimerization activity"/>
    <property type="evidence" value="ECO:0007669"/>
    <property type="project" value="InterPro"/>
</dbReference>
<dbReference type="InterPro" id="IPR006580">
    <property type="entry name" value="Znf_TTF"/>
</dbReference>
<proteinExistence type="predicted"/>
<protein>
    <recommendedName>
        <fullName evidence="2">TTF-type domain-containing protein</fullName>
    </recommendedName>
</protein>
<keyword evidence="4" id="KW-1185">Reference proteome</keyword>
<dbReference type="EMBL" id="CM017704">
    <property type="protein sequence ID" value="TYG73672.1"/>
    <property type="molecule type" value="Genomic_DNA"/>
</dbReference>
<evidence type="ECO:0000256" key="1">
    <source>
        <dbReference type="SAM" id="MobiDB-lite"/>
    </source>
</evidence>
<evidence type="ECO:0000313" key="4">
    <source>
        <dbReference type="Proteomes" id="UP000323506"/>
    </source>
</evidence>
<reference evidence="3 4" key="1">
    <citation type="submission" date="2019-06" db="EMBL/GenBank/DDBJ databases">
        <title>WGS assembly of Gossypium darwinii.</title>
        <authorList>
            <person name="Chen Z.J."/>
            <person name="Sreedasyam A."/>
            <person name="Ando A."/>
            <person name="Song Q."/>
            <person name="De L."/>
            <person name="Hulse-Kemp A."/>
            <person name="Ding M."/>
            <person name="Ye W."/>
            <person name="Kirkbride R."/>
            <person name="Jenkins J."/>
            <person name="Plott C."/>
            <person name="Lovell J."/>
            <person name="Lin Y.-M."/>
            <person name="Vaughn R."/>
            <person name="Liu B."/>
            <person name="Li W."/>
            <person name="Simpson S."/>
            <person name="Scheffler B."/>
            <person name="Saski C."/>
            <person name="Grover C."/>
            <person name="Hu G."/>
            <person name="Conover J."/>
            <person name="Carlson J."/>
            <person name="Shu S."/>
            <person name="Boston L."/>
            <person name="Williams M."/>
            <person name="Peterson D."/>
            <person name="Mcgee K."/>
            <person name="Jones D."/>
            <person name="Wendel J."/>
            <person name="Stelly D."/>
            <person name="Grimwood J."/>
            <person name="Schmutz J."/>
        </authorList>
    </citation>
    <scope>NUCLEOTIDE SEQUENCE [LARGE SCALE GENOMIC DNA]</scope>
    <source>
        <strain evidence="3">1808015.09</strain>
    </source>
</reference>
<evidence type="ECO:0000259" key="2">
    <source>
        <dbReference type="SMART" id="SM00597"/>
    </source>
</evidence>
<organism evidence="3 4">
    <name type="scientific">Gossypium darwinii</name>
    <name type="common">Darwin's cotton</name>
    <name type="synonym">Gossypium barbadense var. darwinii</name>
    <dbReference type="NCBI Taxonomy" id="34276"/>
    <lineage>
        <taxon>Eukaryota</taxon>
        <taxon>Viridiplantae</taxon>
        <taxon>Streptophyta</taxon>
        <taxon>Embryophyta</taxon>
        <taxon>Tracheophyta</taxon>
        <taxon>Spermatophyta</taxon>
        <taxon>Magnoliopsida</taxon>
        <taxon>eudicotyledons</taxon>
        <taxon>Gunneridae</taxon>
        <taxon>Pentapetalae</taxon>
        <taxon>rosids</taxon>
        <taxon>malvids</taxon>
        <taxon>Malvales</taxon>
        <taxon>Malvaceae</taxon>
        <taxon>Malvoideae</taxon>
        <taxon>Gossypium</taxon>
    </lineage>
</organism>
<feature type="compositionally biased region" description="Polar residues" evidence="1">
    <location>
        <begin position="16"/>
        <end position="33"/>
    </location>
</feature>
<accession>A0A5D2CZE7</accession>
<feature type="domain" description="TTF-type" evidence="2">
    <location>
        <begin position="47"/>
        <end position="143"/>
    </location>
</feature>